<dbReference type="AlphaFoldDB" id="A0A5J4NTZ9"/>
<comment type="caution">
    <text evidence="1">The sequence shown here is derived from an EMBL/GenBank/DDBJ whole genome shotgun (WGS) entry which is preliminary data.</text>
</comment>
<reference evidence="1 2" key="1">
    <citation type="journal article" date="2019" name="Gigascience">
        <title>Whole-genome sequence of the oriental lung fluke Paragonimus westermani.</title>
        <authorList>
            <person name="Oey H."/>
            <person name="Zakrzewski M."/>
            <person name="Narain K."/>
            <person name="Devi K.R."/>
            <person name="Agatsuma T."/>
            <person name="Nawaratna S."/>
            <person name="Gobert G.N."/>
            <person name="Jones M.K."/>
            <person name="Ragan M.A."/>
            <person name="McManus D.P."/>
            <person name="Krause L."/>
        </authorList>
    </citation>
    <scope>NUCLEOTIDE SEQUENCE [LARGE SCALE GENOMIC DNA]</scope>
    <source>
        <strain evidence="1 2">IND2009</strain>
    </source>
</reference>
<dbReference type="EMBL" id="QNGE01000903">
    <property type="protein sequence ID" value="KAA3678944.1"/>
    <property type="molecule type" value="Genomic_DNA"/>
</dbReference>
<accession>A0A5J4NTZ9</accession>
<gene>
    <name evidence="1" type="ORF">DEA37_0008624</name>
</gene>
<dbReference type="Proteomes" id="UP000324629">
    <property type="component" value="Unassembled WGS sequence"/>
</dbReference>
<evidence type="ECO:0000313" key="1">
    <source>
        <dbReference type="EMBL" id="KAA3678944.1"/>
    </source>
</evidence>
<name>A0A5J4NTZ9_9TREM</name>
<proteinExistence type="predicted"/>
<evidence type="ECO:0000313" key="2">
    <source>
        <dbReference type="Proteomes" id="UP000324629"/>
    </source>
</evidence>
<protein>
    <submittedName>
        <fullName evidence="1">Uncharacterized protein</fullName>
    </submittedName>
</protein>
<organism evidence="1 2">
    <name type="scientific">Paragonimus westermani</name>
    <dbReference type="NCBI Taxonomy" id="34504"/>
    <lineage>
        <taxon>Eukaryota</taxon>
        <taxon>Metazoa</taxon>
        <taxon>Spiralia</taxon>
        <taxon>Lophotrochozoa</taxon>
        <taxon>Platyhelminthes</taxon>
        <taxon>Trematoda</taxon>
        <taxon>Digenea</taxon>
        <taxon>Plagiorchiida</taxon>
        <taxon>Troglotremata</taxon>
        <taxon>Troglotrematidae</taxon>
        <taxon>Paragonimus</taxon>
    </lineage>
</organism>
<keyword evidence="2" id="KW-1185">Reference proteome</keyword>
<sequence length="165" mass="18640">LHLDVKTFDNLDLRITLSNVFNVTKVTNLSLPLVVPSSDSYNTSHDVQNPSGWAFIKLNIPELISVHNKRKFVCLSPIQICSSLLLWSVFVSDLNYSPLVSRENTCSGRYKKPGQYPIPEEVYSSHSKDNDILKTVYNISFPMDPSSPDSGEWVLCILFQTIFIS</sequence>
<feature type="non-terminal residue" evidence="1">
    <location>
        <position position="1"/>
    </location>
</feature>